<sequence length="158" mass="16978">MSPALPLYHSGQSNVDNLAEGRGVDDVNSFVDKMAALQQATVSWSRLMGVKVIPSSVPRCLRKTSLPTDNELLEDREKLLAALMMQKKEKEELCREVTLRSAAAGGLSQRLKHSEGGGRAGALVPLGNLAAVVACLTRREVLELAPHPYSASLTTSEP</sequence>
<evidence type="ECO:0000313" key="1">
    <source>
        <dbReference type="EMBL" id="KAG0694029.1"/>
    </source>
</evidence>
<protein>
    <submittedName>
        <fullName evidence="1">Uncharacterized protein</fullName>
    </submittedName>
</protein>
<evidence type="ECO:0000313" key="2">
    <source>
        <dbReference type="Proteomes" id="UP000770661"/>
    </source>
</evidence>
<keyword evidence="2" id="KW-1185">Reference proteome</keyword>
<name>A0A8J8WNF7_CHIOP</name>
<dbReference type="AlphaFoldDB" id="A0A8J8WNF7"/>
<dbReference type="Proteomes" id="UP000770661">
    <property type="component" value="Unassembled WGS sequence"/>
</dbReference>
<accession>A0A8J8WNF7</accession>
<reference evidence="1" key="1">
    <citation type="submission" date="2020-07" db="EMBL/GenBank/DDBJ databases">
        <title>The High-quality genome of the commercially important snow crab, Chionoecetes opilio.</title>
        <authorList>
            <person name="Jeong J.-H."/>
            <person name="Ryu S."/>
        </authorList>
    </citation>
    <scope>NUCLEOTIDE SEQUENCE</scope>
    <source>
        <strain evidence="1">MADBK_172401_WGS</strain>
        <tissue evidence="1">Digestive gland</tissue>
    </source>
</reference>
<organism evidence="1 2">
    <name type="scientific">Chionoecetes opilio</name>
    <name type="common">Atlantic snow crab</name>
    <name type="synonym">Cancer opilio</name>
    <dbReference type="NCBI Taxonomy" id="41210"/>
    <lineage>
        <taxon>Eukaryota</taxon>
        <taxon>Metazoa</taxon>
        <taxon>Ecdysozoa</taxon>
        <taxon>Arthropoda</taxon>
        <taxon>Crustacea</taxon>
        <taxon>Multicrustacea</taxon>
        <taxon>Malacostraca</taxon>
        <taxon>Eumalacostraca</taxon>
        <taxon>Eucarida</taxon>
        <taxon>Decapoda</taxon>
        <taxon>Pleocyemata</taxon>
        <taxon>Brachyura</taxon>
        <taxon>Eubrachyura</taxon>
        <taxon>Majoidea</taxon>
        <taxon>Majidae</taxon>
        <taxon>Chionoecetes</taxon>
    </lineage>
</organism>
<dbReference type="EMBL" id="JACEEZ010026211">
    <property type="protein sequence ID" value="KAG0694029.1"/>
    <property type="molecule type" value="Genomic_DNA"/>
</dbReference>
<proteinExistence type="predicted"/>
<gene>
    <name evidence="1" type="ORF">GWK47_027309</name>
</gene>
<comment type="caution">
    <text evidence="1">The sequence shown here is derived from an EMBL/GenBank/DDBJ whole genome shotgun (WGS) entry which is preliminary data.</text>
</comment>